<feature type="domain" description="Transposase IS110-like N-terminal" evidence="1">
    <location>
        <begin position="40"/>
        <end position="146"/>
    </location>
</feature>
<organism evidence="2 3">
    <name type="scientific">Spongiactinospora rosea</name>
    <dbReference type="NCBI Taxonomy" id="2248750"/>
    <lineage>
        <taxon>Bacteria</taxon>
        <taxon>Bacillati</taxon>
        <taxon>Actinomycetota</taxon>
        <taxon>Actinomycetes</taxon>
        <taxon>Streptosporangiales</taxon>
        <taxon>Streptosporangiaceae</taxon>
        <taxon>Spongiactinospora</taxon>
    </lineage>
</organism>
<dbReference type="InterPro" id="IPR047650">
    <property type="entry name" value="Transpos_IS110"/>
</dbReference>
<name>A0A366LUN6_9ACTN</name>
<dbReference type="InterPro" id="IPR002525">
    <property type="entry name" value="Transp_IS110-like_N"/>
</dbReference>
<protein>
    <recommendedName>
        <fullName evidence="1">Transposase IS110-like N-terminal domain-containing protein</fullName>
    </recommendedName>
</protein>
<proteinExistence type="predicted"/>
<evidence type="ECO:0000313" key="2">
    <source>
        <dbReference type="EMBL" id="RBQ16912.1"/>
    </source>
</evidence>
<evidence type="ECO:0000259" key="1">
    <source>
        <dbReference type="Pfam" id="PF01548"/>
    </source>
</evidence>
<dbReference type="GO" id="GO:0006313">
    <property type="term" value="P:DNA transposition"/>
    <property type="evidence" value="ECO:0007669"/>
    <property type="project" value="InterPro"/>
</dbReference>
<dbReference type="PANTHER" id="PTHR33055:SF16">
    <property type="entry name" value="TRANSPOSASE FOR INSERTION SEQUENCE ELEMENT IS1547"/>
    <property type="match status" value="1"/>
</dbReference>
<comment type="caution">
    <text evidence="2">The sequence shown here is derived from an EMBL/GenBank/DDBJ whole genome shotgun (WGS) entry which is preliminary data.</text>
</comment>
<dbReference type="Pfam" id="PF01548">
    <property type="entry name" value="DEDD_Tnp_IS110"/>
    <property type="match status" value="1"/>
</dbReference>
<dbReference type="Proteomes" id="UP000253303">
    <property type="component" value="Unassembled WGS sequence"/>
</dbReference>
<accession>A0A366LUN6</accession>
<gene>
    <name evidence="2" type="ORF">DP939_28020</name>
</gene>
<sequence length="163" mass="17788">MVIDPAALAGREAIDWTRVRAAMDTDGGCATLPEVMAHLKRAHTLVAVDQVGRKLAERTLRATTEGHTDIAAWAAQWPTVLFAIEDCRHVSRRLEGDLLRAGHPVVRVTTQLMAGQRRSGRERGKSDPIDALAVARVALREPNLPIAHLDGPSREVKLVTCHS</sequence>
<keyword evidence="3" id="KW-1185">Reference proteome</keyword>
<evidence type="ECO:0000313" key="3">
    <source>
        <dbReference type="Proteomes" id="UP000253303"/>
    </source>
</evidence>
<dbReference type="EMBL" id="QMEY01000014">
    <property type="protein sequence ID" value="RBQ16912.1"/>
    <property type="molecule type" value="Genomic_DNA"/>
</dbReference>
<dbReference type="PANTHER" id="PTHR33055">
    <property type="entry name" value="TRANSPOSASE FOR INSERTION SEQUENCE ELEMENT IS1111A"/>
    <property type="match status" value="1"/>
</dbReference>
<dbReference type="GO" id="GO:0004803">
    <property type="term" value="F:transposase activity"/>
    <property type="evidence" value="ECO:0007669"/>
    <property type="project" value="InterPro"/>
</dbReference>
<dbReference type="GO" id="GO:0003677">
    <property type="term" value="F:DNA binding"/>
    <property type="evidence" value="ECO:0007669"/>
    <property type="project" value="InterPro"/>
</dbReference>
<dbReference type="AlphaFoldDB" id="A0A366LUN6"/>
<reference evidence="2 3" key="1">
    <citation type="submission" date="2018-06" db="EMBL/GenBank/DDBJ databases">
        <title>Sphaerisporangium craniellae sp. nov., isolated from a marine sponge in the South China Sea.</title>
        <authorList>
            <person name="Li L."/>
        </authorList>
    </citation>
    <scope>NUCLEOTIDE SEQUENCE [LARGE SCALE GENOMIC DNA]</scope>
    <source>
        <strain evidence="2 3">LHW63015</strain>
    </source>
</reference>